<accession>A0ABV4XLY4</accession>
<evidence type="ECO:0000313" key="4">
    <source>
        <dbReference type="Proteomes" id="UP001576784"/>
    </source>
</evidence>
<evidence type="ECO:0000313" key="3">
    <source>
        <dbReference type="EMBL" id="MFB2892112.1"/>
    </source>
</evidence>
<dbReference type="NCBIfam" id="TIGR02595">
    <property type="entry name" value="PEP_CTERM"/>
    <property type="match status" value="1"/>
</dbReference>
<feature type="domain" description="Ice-binding protein C-terminal" evidence="2">
    <location>
        <begin position="182"/>
        <end position="206"/>
    </location>
</feature>
<gene>
    <name evidence="3" type="ORF">ACE1CI_04100</name>
</gene>
<dbReference type="NCBIfam" id="NF038127">
    <property type="entry name" value="FDP_fam"/>
    <property type="match status" value="1"/>
</dbReference>
<dbReference type="Gene3D" id="2.60.120.380">
    <property type="match status" value="1"/>
</dbReference>
<protein>
    <submittedName>
        <fullName evidence="3">DVUA0089 family protein</fullName>
    </submittedName>
</protein>
<dbReference type="EMBL" id="JBHFNR010000022">
    <property type="protein sequence ID" value="MFB2892112.1"/>
    <property type="molecule type" value="Genomic_DNA"/>
</dbReference>
<feature type="chain" id="PRO_5045533203" evidence="1">
    <location>
        <begin position="31"/>
        <end position="216"/>
    </location>
</feature>
<evidence type="ECO:0000256" key="1">
    <source>
        <dbReference type="SAM" id="SignalP"/>
    </source>
</evidence>
<feature type="signal peptide" evidence="1">
    <location>
        <begin position="1"/>
        <end position="30"/>
    </location>
</feature>
<comment type="caution">
    <text evidence="3">The sequence shown here is derived from an EMBL/GenBank/DDBJ whole genome shotgun (WGS) entry which is preliminary data.</text>
</comment>
<dbReference type="Pfam" id="PF07589">
    <property type="entry name" value="PEP-CTERM"/>
    <property type="match status" value="1"/>
</dbReference>
<proteinExistence type="predicted"/>
<reference evidence="3 4" key="1">
    <citation type="submission" date="2024-09" db="EMBL/GenBank/DDBJ databases">
        <title>Floridaenema gen nov. (Aerosakkonemataceae, Aerosakkonematales ord. nov., Cyanobacteria) from benthic tropical and subtropical fresh waters, with the description of four new species.</title>
        <authorList>
            <person name="Moretto J.A."/>
            <person name="Berthold D.E."/>
            <person name="Lefler F.W."/>
            <person name="Huang I.-S."/>
            <person name="Laughinghouse H. IV."/>
        </authorList>
    </citation>
    <scope>NUCLEOTIDE SEQUENCE [LARGE SCALE GENOMIC DNA]</scope>
    <source>
        <strain evidence="3 4">BLCC-F50</strain>
    </source>
</reference>
<dbReference type="Proteomes" id="UP001576784">
    <property type="component" value="Unassembled WGS sequence"/>
</dbReference>
<sequence length="216" mass="21808">MAISTMMKKLSMATAGAAVVALGVVGSAQAATFRESGDAGQTLDTAQNVGGGITQILGNYQNSNADLFSFLWNGGAFSATASASFDTQLFLFNSEGRGVIANDDDISIGGGSRIATTLSQGLYYLGISGYNNDPVSRGGSIFTDNWSGVQTPTGSGGASPLSGWTGGGSNGSYQINISETASVPEPASTLGLLVLGSLGAGSMLKRKQQQKATVKA</sequence>
<name>A0ABV4XLY4_9CYAN</name>
<keyword evidence="1" id="KW-0732">Signal</keyword>
<organism evidence="3 4">
    <name type="scientific">Floridaenema flaviceps BLCC-F50</name>
    <dbReference type="NCBI Taxonomy" id="3153642"/>
    <lineage>
        <taxon>Bacteria</taxon>
        <taxon>Bacillati</taxon>
        <taxon>Cyanobacteriota</taxon>
        <taxon>Cyanophyceae</taxon>
        <taxon>Oscillatoriophycideae</taxon>
        <taxon>Aerosakkonematales</taxon>
        <taxon>Aerosakkonemataceae</taxon>
        <taxon>Floridanema</taxon>
        <taxon>Floridanema flaviceps</taxon>
    </lineage>
</organism>
<dbReference type="RefSeq" id="WP_413261787.1">
    <property type="nucleotide sequence ID" value="NZ_JBHFNR010000022.1"/>
</dbReference>
<keyword evidence="4" id="KW-1185">Reference proteome</keyword>
<evidence type="ECO:0000259" key="2">
    <source>
        <dbReference type="Pfam" id="PF07589"/>
    </source>
</evidence>
<dbReference type="InterPro" id="IPR013424">
    <property type="entry name" value="Ice-binding_C"/>
</dbReference>